<evidence type="ECO:0000256" key="1">
    <source>
        <dbReference type="SAM" id="MobiDB-lite"/>
    </source>
</evidence>
<gene>
    <name evidence="2" type="ORF">B7Y86_11525</name>
</gene>
<sequence length="89" mass="9705">MSNNFRPTALERAYELARSGECRTVGDIKTRLQQEGHERVQDRLYGGSLTSALRKLCVAHYIAPEGGEEAPASADSDLEDDDEDGPVPA</sequence>
<dbReference type="AlphaFoldDB" id="A0A258HHJ8"/>
<evidence type="ECO:0000313" key="3">
    <source>
        <dbReference type="Proteomes" id="UP000216147"/>
    </source>
</evidence>
<feature type="compositionally biased region" description="Low complexity" evidence="1">
    <location>
        <begin position="65"/>
        <end position="75"/>
    </location>
</feature>
<proteinExistence type="predicted"/>
<comment type="caution">
    <text evidence="2">The sequence shown here is derived from an EMBL/GenBank/DDBJ whole genome shotgun (WGS) entry which is preliminary data.</text>
</comment>
<name>A0A258HHJ8_9CAUL</name>
<reference evidence="2 3" key="1">
    <citation type="submission" date="2017-03" db="EMBL/GenBank/DDBJ databases">
        <title>Lifting the veil on microbial sulfur biogeochemistry in mining wastewaters.</title>
        <authorList>
            <person name="Kantor R.S."/>
            <person name="Colenbrander Nelson T."/>
            <person name="Marshall S."/>
            <person name="Bennett D."/>
            <person name="Apte S."/>
            <person name="Camacho D."/>
            <person name="Thomas B.C."/>
            <person name="Warren L.A."/>
            <person name="Banfield J.F."/>
        </authorList>
    </citation>
    <scope>NUCLEOTIDE SEQUENCE [LARGE SCALE GENOMIC DNA]</scope>
    <source>
        <strain evidence="2">32-68-21</strain>
    </source>
</reference>
<feature type="compositionally biased region" description="Acidic residues" evidence="1">
    <location>
        <begin position="76"/>
        <end position="89"/>
    </location>
</feature>
<dbReference type="EMBL" id="NCEQ01000010">
    <property type="protein sequence ID" value="OYX56067.1"/>
    <property type="molecule type" value="Genomic_DNA"/>
</dbReference>
<accession>A0A258HHJ8</accession>
<feature type="region of interest" description="Disordered" evidence="1">
    <location>
        <begin position="65"/>
        <end position="89"/>
    </location>
</feature>
<organism evidence="2 3">
    <name type="scientific">Brevundimonas subvibrioides</name>
    <dbReference type="NCBI Taxonomy" id="74313"/>
    <lineage>
        <taxon>Bacteria</taxon>
        <taxon>Pseudomonadati</taxon>
        <taxon>Pseudomonadota</taxon>
        <taxon>Alphaproteobacteria</taxon>
        <taxon>Caulobacterales</taxon>
        <taxon>Caulobacteraceae</taxon>
        <taxon>Brevundimonas</taxon>
    </lineage>
</organism>
<dbReference type="Proteomes" id="UP000216147">
    <property type="component" value="Unassembled WGS sequence"/>
</dbReference>
<protein>
    <submittedName>
        <fullName evidence="2">Uncharacterized protein</fullName>
    </submittedName>
</protein>
<evidence type="ECO:0000313" key="2">
    <source>
        <dbReference type="EMBL" id="OYX56067.1"/>
    </source>
</evidence>